<feature type="region of interest" description="Disordered" evidence="1">
    <location>
        <begin position="17"/>
        <end position="81"/>
    </location>
</feature>
<accession>B3MXI7</accession>
<organism evidence="2 3">
    <name type="scientific">Drosophila ananassae</name>
    <name type="common">Fruit fly</name>
    <dbReference type="NCBI Taxonomy" id="7217"/>
    <lineage>
        <taxon>Eukaryota</taxon>
        <taxon>Metazoa</taxon>
        <taxon>Ecdysozoa</taxon>
        <taxon>Arthropoda</taxon>
        <taxon>Hexapoda</taxon>
        <taxon>Insecta</taxon>
        <taxon>Pterygota</taxon>
        <taxon>Neoptera</taxon>
        <taxon>Endopterygota</taxon>
        <taxon>Diptera</taxon>
        <taxon>Brachycera</taxon>
        <taxon>Muscomorpha</taxon>
        <taxon>Ephydroidea</taxon>
        <taxon>Drosophilidae</taxon>
        <taxon>Drosophila</taxon>
        <taxon>Sophophora</taxon>
    </lineage>
</organism>
<dbReference type="HOGENOM" id="CLU_2560743_0_0_1"/>
<dbReference type="OrthoDB" id="8046853at2759"/>
<proteinExistence type="predicted"/>
<reference evidence="2 3" key="1">
    <citation type="journal article" date="2007" name="Nature">
        <title>Evolution of genes and genomes on the Drosophila phylogeny.</title>
        <authorList>
            <consortium name="Drosophila 12 Genomes Consortium"/>
            <person name="Clark A.G."/>
            <person name="Eisen M.B."/>
            <person name="Smith D.R."/>
            <person name="Bergman C.M."/>
            <person name="Oliver B."/>
            <person name="Markow T.A."/>
            <person name="Kaufman T.C."/>
            <person name="Kellis M."/>
            <person name="Gelbart W."/>
            <person name="Iyer V.N."/>
            <person name="Pollard D.A."/>
            <person name="Sackton T.B."/>
            <person name="Larracuente A.M."/>
            <person name="Singh N.D."/>
            <person name="Abad J.P."/>
            <person name="Abt D.N."/>
            <person name="Adryan B."/>
            <person name="Aguade M."/>
            <person name="Akashi H."/>
            <person name="Anderson W.W."/>
            <person name="Aquadro C.F."/>
            <person name="Ardell D.H."/>
            <person name="Arguello R."/>
            <person name="Artieri C.G."/>
            <person name="Barbash D.A."/>
            <person name="Barker D."/>
            <person name="Barsanti P."/>
            <person name="Batterham P."/>
            <person name="Batzoglou S."/>
            <person name="Begun D."/>
            <person name="Bhutkar A."/>
            <person name="Blanco E."/>
            <person name="Bosak S.A."/>
            <person name="Bradley R.K."/>
            <person name="Brand A.D."/>
            <person name="Brent M.R."/>
            <person name="Brooks A.N."/>
            <person name="Brown R.H."/>
            <person name="Butlin R.K."/>
            <person name="Caggese C."/>
            <person name="Calvi B.R."/>
            <person name="Bernardo de Carvalho A."/>
            <person name="Caspi A."/>
            <person name="Castrezana S."/>
            <person name="Celniker S.E."/>
            <person name="Chang J.L."/>
            <person name="Chapple C."/>
            <person name="Chatterji S."/>
            <person name="Chinwalla A."/>
            <person name="Civetta A."/>
            <person name="Clifton S.W."/>
            <person name="Comeron J.M."/>
            <person name="Costello J.C."/>
            <person name="Coyne J.A."/>
            <person name="Daub J."/>
            <person name="David R.G."/>
            <person name="Delcher A.L."/>
            <person name="Delehaunty K."/>
            <person name="Do C.B."/>
            <person name="Ebling H."/>
            <person name="Edwards K."/>
            <person name="Eickbush T."/>
            <person name="Evans J.D."/>
            <person name="Filipski A."/>
            <person name="Findeiss S."/>
            <person name="Freyhult E."/>
            <person name="Fulton L."/>
            <person name="Fulton R."/>
            <person name="Garcia A.C."/>
            <person name="Gardiner A."/>
            <person name="Garfield D.A."/>
            <person name="Garvin B.E."/>
            <person name="Gibson G."/>
            <person name="Gilbert D."/>
            <person name="Gnerre S."/>
            <person name="Godfrey J."/>
            <person name="Good R."/>
            <person name="Gotea V."/>
            <person name="Gravely B."/>
            <person name="Greenberg A.J."/>
            <person name="Griffiths-Jones S."/>
            <person name="Gross S."/>
            <person name="Guigo R."/>
            <person name="Gustafson E.A."/>
            <person name="Haerty W."/>
            <person name="Hahn M.W."/>
            <person name="Halligan D.L."/>
            <person name="Halpern A.L."/>
            <person name="Halter G.M."/>
            <person name="Han M.V."/>
            <person name="Heger A."/>
            <person name="Hillier L."/>
            <person name="Hinrichs A.S."/>
            <person name="Holmes I."/>
            <person name="Hoskins R.A."/>
            <person name="Hubisz M.J."/>
            <person name="Hultmark D."/>
            <person name="Huntley M.A."/>
            <person name="Jaffe D.B."/>
            <person name="Jagadeeshan S."/>
            <person name="Jeck W.R."/>
            <person name="Johnson J."/>
            <person name="Jones C.D."/>
            <person name="Jordan W.C."/>
            <person name="Karpen G.H."/>
            <person name="Kataoka E."/>
            <person name="Keightley P.D."/>
            <person name="Kheradpour P."/>
            <person name="Kirkness E.F."/>
            <person name="Koerich L.B."/>
            <person name="Kristiansen K."/>
            <person name="Kudrna D."/>
            <person name="Kulathinal R.J."/>
            <person name="Kumar S."/>
            <person name="Kwok R."/>
            <person name="Lander E."/>
            <person name="Langley C.H."/>
            <person name="Lapoint R."/>
            <person name="Lazzaro B.P."/>
            <person name="Lee S.J."/>
            <person name="Levesque L."/>
            <person name="Li R."/>
            <person name="Lin C.F."/>
            <person name="Lin M.F."/>
            <person name="Lindblad-Toh K."/>
            <person name="Llopart A."/>
            <person name="Long M."/>
            <person name="Low L."/>
            <person name="Lozovsky E."/>
            <person name="Lu J."/>
            <person name="Luo M."/>
            <person name="Machado C.A."/>
            <person name="Makalowski W."/>
            <person name="Marzo M."/>
            <person name="Matsuda M."/>
            <person name="Matzkin L."/>
            <person name="McAllister B."/>
            <person name="McBride C.S."/>
            <person name="McKernan B."/>
            <person name="McKernan K."/>
            <person name="Mendez-Lago M."/>
            <person name="Minx P."/>
            <person name="Mollenhauer M.U."/>
            <person name="Montooth K."/>
            <person name="Mount S.M."/>
            <person name="Mu X."/>
            <person name="Myers E."/>
            <person name="Negre B."/>
            <person name="Newfeld S."/>
            <person name="Nielsen R."/>
            <person name="Noor M.A."/>
            <person name="O'Grady P."/>
            <person name="Pachter L."/>
            <person name="Papaceit M."/>
            <person name="Parisi M.J."/>
            <person name="Parisi M."/>
            <person name="Parts L."/>
            <person name="Pedersen J.S."/>
            <person name="Pesole G."/>
            <person name="Phillippy A.M."/>
            <person name="Ponting C.P."/>
            <person name="Pop M."/>
            <person name="Porcelli D."/>
            <person name="Powell J.R."/>
            <person name="Prohaska S."/>
            <person name="Pruitt K."/>
            <person name="Puig M."/>
            <person name="Quesneville H."/>
            <person name="Ram K.R."/>
            <person name="Rand D."/>
            <person name="Rasmussen M.D."/>
            <person name="Reed L.K."/>
            <person name="Reenan R."/>
            <person name="Reily A."/>
            <person name="Remington K.A."/>
            <person name="Rieger T.T."/>
            <person name="Ritchie M.G."/>
            <person name="Robin C."/>
            <person name="Rogers Y.H."/>
            <person name="Rohde C."/>
            <person name="Rozas J."/>
            <person name="Rubenfield M.J."/>
            <person name="Ruiz A."/>
            <person name="Russo S."/>
            <person name="Salzberg S.L."/>
            <person name="Sanchez-Gracia A."/>
            <person name="Saranga D.J."/>
            <person name="Sato H."/>
            <person name="Schaeffer S.W."/>
            <person name="Schatz M.C."/>
            <person name="Schlenke T."/>
            <person name="Schwartz R."/>
            <person name="Segarra C."/>
            <person name="Singh R.S."/>
            <person name="Sirot L."/>
            <person name="Sirota M."/>
            <person name="Sisneros N.B."/>
            <person name="Smith C.D."/>
            <person name="Smith T.F."/>
            <person name="Spieth J."/>
            <person name="Stage D.E."/>
            <person name="Stark A."/>
            <person name="Stephan W."/>
            <person name="Strausberg R.L."/>
            <person name="Strempel S."/>
            <person name="Sturgill D."/>
            <person name="Sutton G."/>
            <person name="Sutton G.G."/>
            <person name="Tao W."/>
            <person name="Teichmann S."/>
            <person name="Tobari Y.N."/>
            <person name="Tomimura Y."/>
            <person name="Tsolas J.M."/>
            <person name="Valente V.L."/>
            <person name="Venter E."/>
            <person name="Venter J.C."/>
            <person name="Vicario S."/>
            <person name="Vieira F.G."/>
            <person name="Vilella A.J."/>
            <person name="Villasante A."/>
            <person name="Walenz B."/>
            <person name="Wang J."/>
            <person name="Wasserman M."/>
            <person name="Watts T."/>
            <person name="Wilson D."/>
            <person name="Wilson R.K."/>
            <person name="Wing R.A."/>
            <person name="Wolfner M.F."/>
            <person name="Wong A."/>
            <person name="Wong G.K."/>
            <person name="Wu C.I."/>
            <person name="Wu G."/>
            <person name="Yamamoto D."/>
            <person name="Yang H.P."/>
            <person name="Yang S.P."/>
            <person name="Yorke J.A."/>
            <person name="Yoshida K."/>
            <person name="Zdobnov E."/>
            <person name="Zhang P."/>
            <person name="Zhang Y."/>
            <person name="Zimin A.V."/>
            <person name="Baldwin J."/>
            <person name="Abdouelleil A."/>
            <person name="Abdulkadir J."/>
            <person name="Abebe A."/>
            <person name="Abera B."/>
            <person name="Abreu J."/>
            <person name="Acer S.C."/>
            <person name="Aftuck L."/>
            <person name="Alexander A."/>
            <person name="An P."/>
            <person name="Anderson E."/>
            <person name="Anderson S."/>
            <person name="Arachi H."/>
            <person name="Azer M."/>
            <person name="Bachantsang P."/>
            <person name="Barry A."/>
            <person name="Bayul T."/>
            <person name="Berlin A."/>
            <person name="Bessette D."/>
            <person name="Bloom T."/>
            <person name="Blye J."/>
            <person name="Boguslavskiy L."/>
            <person name="Bonnet C."/>
            <person name="Boukhgalter B."/>
            <person name="Bourzgui I."/>
            <person name="Brown A."/>
            <person name="Cahill P."/>
            <person name="Channer S."/>
            <person name="Cheshatsang Y."/>
            <person name="Chuda L."/>
            <person name="Citroen M."/>
            <person name="Collymore A."/>
            <person name="Cooke P."/>
            <person name="Costello M."/>
            <person name="D'Aco K."/>
            <person name="Daza R."/>
            <person name="De Haan G."/>
            <person name="DeGray S."/>
            <person name="DeMaso C."/>
            <person name="Dhargay N."/>
            <person name="Dooley K."/>
            <person name="Dooley E."/>
            <person name="Doricent M."/>
            <person name="Dorje P."/>
            <person name="Dorjee K."/>
            <person name="Dupes A."/>
            <person name="Elong R."/>
            <person name="Falk J."/>
            <person name="Farina A."/>
            <person name="Faro S."/>
            <person name="Ferguson D."/>
            <person name="Fisher S."/>
            <person name="Foley C.D."/>
            <person name="Franke A."/>
            <person name="Friedrich D."/>
            <person name="Gadbois L."/>
            <person name="Gearin G."/>
            <person name="Gearin C.R."/>
            <person name="Giannoukos G."/>
            <person name="Goode T."/>
            <person name="Graham J."/>
            <person name="Grandbois E."/>
            <person name="Grewal S."/>
            <person name="Gyaltsen K."/>
            <person name="Hafez N."/>
            <person name="Hagos B."/>
            <person name="Hall J."/>
            <person name="Henson C."/>
            <person name="Hollinger A."/>
            <person name="Honan T."/>
            <person name="Huard M.D."/>
            <person name="Hughes L."/>
            <person name="Hurhula B."/>
            <person name="Husby M.E."/>
            <person name="Kamat A."/>
            <person name="Kanga B."/>
            <person name="Kashin S."/>
            <person name="Khazanovich D."/>
            <person name="Kisner P."/>
            <person name="Lance K."/>
            <person name="Lara M."/>
            <person name="Lee W."/>
            <person name="Lennon N."/>
            <person name="Letendre F."/>
            <person name="LeVine R."/>
            <person name="Lipovsky A."/>
            <person name="Liu X."/>
            <person name="Liu J."/>
            <person name="Liu S."/>
            <person name="Lokyitsang T."/>
            <person name="Lokyitsang Y."/>
            <person name="Lubonja R."/>
            <person name="Lui A."/>
            <person name="MacDonald P."/>
            <person name="Magnisalis V."/>
            <person name="Maru K."/>
            <person name="Matthews C."/>
            <person name="McCusker W."/>
            <person name="McDonough S."/>
            <person name="Mehta T."/>
            <person name="Meldrim J."/>
            <person name="Meneus L."/>
            <person name="Mihai O."/>
            <person name="Mihalev A."/>
            <person name="Mihova T."/>
            <person name="Mittelman R."/>
            <person name="Mlenga V."/>
            <person name="Montmayeur A."/>
            <person name="Mulrain L."/>
            <person name="Navidi A."/>
            <person name="Naylor J."/>
            <person name="Negash T."/>
            <person name="Nguyen T."/>
            <person name="Nguyen N."/>
            <person name="Nicol R."/>
            <person name="Norbu C."/>
            <person name="Norbu N."/>
            <person name="Novod N."/>
            <person name="O'Neill B."/>
            <person name="Osman S."/>
            <person name="Markiewicz E."/>
            <person name="Oyono O.L."/>
            <person name="Patti C."/>
            <person name="Phunkhang P."/>
            <person name="Pierre F."/>
            <person name="Priest M."/>
            <person name="Raghuraman S."/>
            <person name="Rege F."/>
            <person name="Reyes R."/>
            <person name="Rise C."/>
            <person name="Rogov P."/>
            <person name="Ross K."/>
            <person name="Ryan E."/>
            <person name="Settipalli S."/>
            <person name="Shea T."/>
            <person name="Sherpa N."/>
            <person name="Shi L."/>
            <person name="Shih D."/>
            <person name="Sparrow T."/>
            <person name="Spaulding J."/>
            <person name="Stalker J."/>
            <person name="Stange-Thomann N."/>
            <person name="Stavropoulos S."/>
            <person name="Stone C."/>
            <person name="Strader C."/>
            <person name="Tesfaye S."/>
            <person name="Thomson T."/>
            <person name="Thoulutsang Y."/>
            <person name="Thoulutsang D."/>
            <person name="Topham K."/>
            <person name="Topping I."/>
            <person name="Tsamla T."/>
            <person name="Vassiliev H."/>
            <person name="Vo A."/>
            <person name="Wangchuk T."/>
            <person name="Wangdi T."/>
            <person name="Weiand M."/>
            <person name="Wilkinson J."/>
            <person name="Wilson A."/>
            <person name="Yadav S."/>
            <person name="Young G."/>
            <person name="Yu Q."/>
            <person name="Zembek L."/>
            <person name="Zhong D."/>
            <person name="Zimmer A."/>
            <person name="Zwirko Z."/>
            <person name="Jaffe D.B."/>
            <person name="Alvarez P."/>
            <person name="Brockman W."/>
            <person name="Butler J."/>
            <person name="Chin C."/>
            <person name="Gnerre S."/>
            <person name="Grabherr M."/>
            <person name="Kleber M."/>
            <person name="Mauceli E."/>
            <person name="MacCallum I."/>
        </authorList>
    </citation>
    <scope>NUCLEOTIDE SEQUENCE [LARGE SCALE GENOMIC DNA]</scope>
    <source>
        <strain evidence="3">Tucson 14024-0371.13</strain>
    </source>
</reference>
<sequence>MERRWFQTDNCELYPQRRATEYYRTPQQRPSRQSRQAEHPRDVLNVIPPTGTQQRTSPQHGPRIQPTNNPAMGTVRNSYFS</sequence>
<dbReference type="OMA" id="TCERYPH"/>
<dbReference type="EMBL" id="CH902630">
    <property type="protein sequence ID" value="EDV38452.1"/>
    <property type="molecule type" value="Genomic_DNA"/>
</dbReference>
<dbReference type="PhylomeDB" id="B3MXI7"/>
<name>B3MXI7_DROAN</name>
<gene>
    <name evidence="2" type="primary">Dana\GF19481</name>
    <name evidence="2" type="synonym">dana_GLEANR_21522</name>
    <name evidence="2" type="ORF">GF19481</name>
</gene>
<dbReference type="InParanoid" id="B3MXI7"/>
<evidence type="ECO:0000313" key="3">
    <source>
        <dbReference type="Proteomes" id="UP000007801"/>
    </source>
</evidence>
<feature type="compositionally biased region" description="Polar residues" evidence="1">
    <location>
        <begin position="50"/>
        <end position="81"/>
    </location>
</feature>
<protein>
    <submittedName>
        <fullName evidence="2">Uncharacterized protein</fullName>
    </submittedName>
</protein>
<evidence type="ECO:0000313" key="2">
    <source>
        <dbReference type="EMBL" id="EDV38452.1"/>
    </source>
</evidence>
<feature type="compositionally biased region" description="Low complexity" evidence="1">
    <location>
        <begin position="24"/>
        <end position="34"/>
    </location>
</feature>
<dbReference type="AlphaFoldDB" id="B3MXI7"/>
<evidence type="ECO:0000256" key="1">
    <source>
        <dbReference type="SAM" id="MobiDB-lite"/>
    </source>
</evidence>
<dbReference type="GeneID" id="6502238"/>
<keyword evidence="3" id="KW-1185">Reference proteome</keyword>
<dbReference type="eggNOG" id="ENOG502T72D">
    <property type="taxonomic scope" value="Eukaryota"/>
</dbReference>
<dbReference type="Proteomes" id="UP000007801">
    <property type="component" value="Unassembled WGS sequence"/>
</dbReference>
<dbReference type="KEGG" id="dan:6502238"/>